<feature type="non-terminal residue" evidence="2">
    <location>
        <position position="1"/>
    </location>
</feature>
<dbReference type="Pfam" id="PF11351">
    <property type="entry name" value="GTA_holin_3TM"/>
    <property type="match status" value="1"/>
</dbReference>
<name>A0A0F8YJU1_9ZZZZ</name>
<dbReference type="EMBL" id="LAZR01053020">
    <property type="protein sequence ID" value="KKK81677.1"/>
    <property type="molecule type" value="Genomic_DNA"/>
</dbReference>
<protein>
    <submittedName>
        <fullName evidence="2">Uncharacterized protein</fullName>
    </submittedName>
</protein>
<keyword evidence="1" id="KW-1133">Transmembrane helix</keyword>
<keyword evidence="1" id="KW-0472">Membrane</keyword>
<proteinExistence type="predicted"/>
<organism evidence="2">
    <name type="scientific">marine sediment metagenome</name>
    <dbReference type="NCBI Taxonomy" id="412755"/>
    <lineage>
        <taxon>unclassified sequences</taxon>
        <taxon>metagenomes</taxon>
        <taxon>ecological metagenomes</taxon>
    </lineage>
</organism>
<accession>A0A0F8YJU1</accession>
<feature type="transmembrane region" description="Helical" evidence="1">
    <location>
        <begin position="62"/>
        <end position="82"/>
    </location>
</feature>
<evidence type="ECO:0000256" key="1">
    <source>
        <dbReference type="SAM" id="Phobius"/>
    </source>
</evidence>
<comment type="caution">
    <text evidence="2">The sequence shown here is derived from an EMBL/GenBank/DDBJ whole genome shotgun (WGS) entry which is preliminary data.</text>
</comment>
<feature type="transmembrane region" description="Helical" evidence="1">
    <location>
        <begin position="94"/>
        <end position="113"/>
    </location>
</feature>
<sequence length="139" mass="15709">ADKFIRTPDEKAQYEKDMLELVQARDTEIEKTLRTEIQAKERILVAELQQGDKFTKRARPSLVYMGLLFALVETVVRTILMLRGQSMPEGMTTVVPPQFWAAWTGVTGAWVIGRSAERRGSQNRIVATLTGNNRSSILD</sequence>
<gene>
    <name evidence="2" type="ORF">LCGC14_2811070</name>
</gene>
<reference evidence="2" key="1">
    <citation type="journal article" date="2015" name="Nature">
        <title>Complex archaea that bridge the gap between prokaryotes and eukaryotes.</title>
        <authorList>
            <person name="Spang A."/>
            <person name="Saw J.H."/>
            <person name="Jorgensen S.L."/>
            <person name="Zaremba-Niedzwiedzka K."/>
            <person name="Martijn J."/>
            <person name="Lind A.E."/>
            <person name="van Eijk R."/>
            <person name="Schleper C."/>
            <person name="Guy L."/>
            <person name="Ettema T.J."/>
        </authorList>
    </citation>
    <scope>NUCLEOTIDE SEQUENCE</scope>
</reference>
<dbReference type="InterPro" id="IPR021497">
    <property type="entry name" value="GTA_holin_3TM"/>
</dbReference>
<dbReference type="AlphaFoldDB" id="A0A0F8YJU1"/>
<evidence type="ECO:0000313" key="2">
    <source>
        <dbReference type="EMBL" id="KKK81677.1"/>
    </source>
</evidence>
<keyword evidence="1" id="KW-0812">Transmembrane</keyword>